<protein>
    <recommendedName>
        <fullName evidence="4">Serine/threonine-protein kinase 11-interacting protein</fullName>
    </recommendedName>
</protein>
<evidence type="ECO:0000256" key="6">
    <source>
        <dbReference type="ARBA" id="ARBA00022614"/>
    </source>
</evidence>
<feature type="domain" description="Alpha-carbonic anhydrase" evidence="8">
    <location>
        <begin position="1251"/>
        <end position="1511"/>
    </location>
</feature>
<dbReference type="InterPro" id="IPR057676">
    <property type="entry name" value="PH_S11IP_C"/>
</dbReference>
<dbReference type="Pfam" id="PF15904">
    <property type="entry name" value="LIP1"/>
    <property type="match status" value="1"/>
</dbReference>
<dbReference type="InterPro" id="IPR031782">
    <property type="entry name" value="LIP1_N"/>
</dbReference>
<dbReference type="Pfam" id="PF23142">
    <property type="entry name" value="PH_PLEKHM2"/>
    <property type="match status" value="1"/>
</dbReference>
<dbReference type="Proteomes" id="UP001258017">
    <property type="component" value="Unassembled WGS sequence"/>
</dbReference>
<dbReference type="SUPFAM" id="SSF51069">
    <property type="entry name" value="Carbonic anhydrase"/>
    <property type="match status" value="1"/>
</dbReference>
<organism evidence="9 10">
    <name type="scientific">Odynerus spinipes</name>
    <dbReference type="NCBI Taxonomy" id="1348599"/>
    <lineage>
        <taxon>Eukaryota</taxon>
        <taxon>Metazoa</taxon>
        <taxon>Ecdysozoa</taxon>
        <taxon>Arthropoda</taxon>
        <taxon>Hexapoda</taxon>
        <taxon>Insecta</taxon>
        <taxon>Pterygota</taxon>
        <taxon>Neoptera</taxon>
        <taxon>Endopterygota</taxon>
        <taxon>Hymenoptera</taxon>
        <taxon>Apocrita</taxon>
        <taxon>Aculeata</taxon>
        <taxon>Vespoidea</taxon>
        <taxon>Vespidae</taxon>
        <taxon>Eumeninae</taxon>
        <taxon>Odynerus</taxon>
    </lineage>
</organism>
<dbReference type="PANTHER" id="PTHR18952:SF137">
    <property type="entry name" value="CARBONIC ANHYDRASE"/>
    <property type="match status" value="1"/>
</dbReference>
<dbReference type="InterPro" id="IPR057288">
    <property type="entry name" value="PH_PLEKHM2"/>
</dbReference>
<keyword evidence="7" id="KW-0677">Repeat</keyword>
<dbReference type="InterPro" id="IPR001148">
    <property type="entry name" value="CA_dom"/>
</dbReference>
<evidence type="ECO:0000256" key="1">
    <source>
        <dbReference type="ARBA" id="ARBA00004496"/>
    </source>
</evidence>
<dbReference type="CDD" id="cd00326">
    <property type="entry name" value="alpha_CA"/>
    <property type="match status" value="1"/>
</dbReference>
<reference evidence="9" key="2">
    <citation type="journal article" date="2023" name="Commun. Biol.">
        <title>Intrasexual cuticular hydrocarbon dimorphism in a wasp sheds light on hydrocarbon biosynthesis genes in Hymenoptera.</title>
        <authorList>
            <person name="Moris V.C."/>
            <person name="Podsiadlowski L."/>
            <person name="Martin S."/>
            <person name="Oeyen J.P."/>
            <person name="Donath A."/>
            <person name="Petersen M."/>
            <person name="Wilbrandt J."/>
            <person name="Misof B."/>
            <person name="Liedtke D."/>
            <person name="Thamm M."/>
            <person name="Scheiner R."/>
            <person name="Schmitt T."/>
            <person name="Niehuis O."/>
        </authorList>
    </citation>
    <scope>NUCLEOTIDE SEQUENCE</scope>
    <source>
        <strain evidence="9">GBR_01_08_01A</strain>
    </source>
</reference>
<dbReference type="Pfam" id="PF13855">
    <property type="entry name" value="LRR_8"/>
    <property type="match status" value="1"/>
</dbReference>
<dbReference type="PROSITE" id="PS51144">
    <property type="entry name" value="ALPHA_CA_2"/>
    <property type="match status" value="1"/>
</dbReference>
<dbReference type="SUPFAM" id="SSF52075">
    <property type="entry name" value="Outer arm dynein light chain 1"/>
    <property type="match status" value="1"/>
</dbReference>
<comment type="similarity">
    <text evidence="3">Belongs to the alpha-carbonic anhydrase family.</text>
</comment>
<evidence type="ECO:0000256" key="3">
    <source>
        <dbReference type="ARBA" id="ARBA00010718"/>
    </source>
</evidence>
<keyword evidence="10" id="KW-1185">Reference proteome</keyword>
<reference evidence="9" key="1">
    <citation type="submission" date="2021-08" db="EMBL/GenBank/DDBJ databases">
        <authorList>
            <person name="Misof B."/>
            <person name="Oliver O."/>
            <person name="Podsiadlowski L."/>
            <person name="Donath A."/>
            <person name="Peters R."/>
            <person name="Mayer C."/>
            <person name="Rust J."/>
            <person name="Gunkel S."/>
            <person name="Lesny P."/>
            <person name="Martin S."/>
            <person name="Oeyen J.P."/>
            <person name="Petersen M."/>
            <person name="Panagiotis P."/>
            <person name="Wilbrandt J."/>
            <person name="Tanja T."/>
        </authorList>
    </citation>
    <scope>NUCLEOTIDE SEQUENCE</scope>
    <source>
        <strain evidence="9">GBR_01_08_01A</strain>
        <tissue evidence="9">Thorax + abdomen</tissue>
    </source>
</reference>
<evidence type="ECO:0000256" key="7">
    <source>
        <dbReference type="ARBA" id="ARBA00022737"/>
    </source>
</evidence>
<name>A0AAD9RKG1_9HYME</name>
<evidence type="ECO:0000256" key="4">
    <source>
        <dbReference type="ARBA" id="ARBA00020683"/>
    </source>
</evidence>
<dbReference type="SMART" id="SM00369">
    <property type="entry name" value="LRR_TYP"/>
    <property type="match status" value="3"/>
</dbReference>
<comment type="caution">
    <text evidence="9">The sequence shown here is derived from an EMBL/GenBank/DDBJ whole genome shotgun (WGS) entry which is preliminary data.</text>
</comment>
<dbReference type="Pfam" id="PF25624">
    <property type="entry name" value="PH_S11IP_C"/>
    <property type="match status" value="1"/>
</dbReference>
<dbReference type="InterPro" id="IPR032675">
    <property type="entry name" value="LRR_dom_sf"/>
</dbReference>
<dbReference type="InterPro" id="IPR001611">
    <property type="entry name" value="Leu-rich_rpt"/>
</dbReference>
<dbReference type="GO" id="GO:0004089">
    <property type="term" value="F:carbonate dehydratase activity"/>
    <property type="evidence" value="ECO:0007669"/>
    <property type="project" value="InterPro"/>
</dbReference>
<evidence type="ECO:0000256" key="2">
    <source>
        <dbReference type="ARBA" id="ARBA00008771"/>
    </source>
</evidence>
<dbReference type="Gene3D" id="3.10.200.10">
    <property type="entry name" value="Alpha carbonic anhydrase"/>
    <property type="match status" value="1"/>
</dbReference>
<dbReference type="Pfam" id="PF00194">
    <property type="entry name" value="Carb_anhydrase"/>
    <property type="match status" value="1"/>
</dbReference>
<evidence type="ECO:0000313" key="10">
    <source>
        <dbReference type="Proteomes" id="UP001258017"/>
    </source>
</evidence>
<keyword evidence="6" id="KW-0433">Leucine-rich repeat</keyword>
<dbReference type="PANTHER" id="PTHR18952">
    <property type="entry name" value="CARBONIC ANHYDRASE"/>
    <property type="match status" value="1"/>
</dbReference>
<evidence type="ECO:0000313" key="9">
    <source>
        <dbReference type="EMBL" id="KAK2581125.1"/>
    </source>
</evidence>
<dbReference type="PROSITE" id="PS51450">
    <property type="entry name" value="LRR"/>
    <property type="match status" value="3"/>
</dbReference>
<dbReference type="InterPro" id="IPR023561">
    <property type="entry name" value="Carbonic_anhydrase_a-class"/>
</dbReference>
<evidence type="ECO:0000256" key="5">
    <source>
        <dbReference type="ARBA" id="ARBA00022490"/>
    </source>
</evidence>
<gene>
    <name evidence="9" type="ORF">KPH14_007940</name>
</gene>
<dbReference type="InterPro" id="IPR003591">
    <property type="entry name" value="Leu-rich_rpt_typical-subtyp"/>
</dbReference>
<sequence>MSESTSNLQRLSNMPEIMDLVRLLRQNGDKVLSASSKLSLSTTLLHNLNEAFSLIVNDAEDLETSFQVCNSSKIDLFRDLKFLHDFVQKTVSLKVTHYSNNAKVHVDITKFRRLKYLELKKVCIALVKGIQGIRGQLESITCAGRQGVITVAQLLVTCGGDAGAGFVWGSLRHLSLSHNALERLDRSFELTPWLQILDLSHNLLTNAAELDCLPNLKYVNLGYNKLETVPTFNKSVTHSLRVLVLKNNYIEDISGLQGLECLTELDLSFNCLTEHSVLWPVERMSALLWMSLEGNPLSYHPKHRLLSIKHFHPSLVDNKFVLDHWPLSKSERMLVGENRVFHIRTMQSSISRENLVSLSDSTNSENTFSSLESSISKDLLVKSQCQEISGSLEKSFIKNKKKTYVKEAVIAEEEQDKKDLTNESDLLSSSHLETSMEHLETKKQILALREKFGEVNWLSSQAGTFVQDIMGLQSMPSMYSSPMINNLATTSSVSFEDTHNSSISLVENKNLSDTNTENTINETAENVNENENIEEIEENVCDNETLNNELAATLENPADTFYDPELEKGDLYLVQKKKNSNEMEEVFLVITSDDIKERDTITGKVKYSWSTTSVLSCVLGRGETTTVDIIFDTTREDRQNRRYFIELEDAKKIVLTIGKKMSARPILLKVYKCMKCSTHFSQDEEYTTVRLTYTTGKQLKCPTCASTLVIETNELSMHSENEEISVDKQENVGTPEKINLQHSESVSSIGGTVGGAISVTTSLVHYDSHPQAQVCCSATSLEESRESTPSASALIKKYESDIEILSNPSQSSIEVLDEASKANLTPNRKKSSEERYASIAPSLLTITDATPVMVGLTESSSSGSLTDSICTAYENRTVKQFYNNEKLQYENAEKEVTPATNISTMLGGLLQSIKIGSNKSLLIKTEEESSSLSSNVQYSYTDFSSVDHRVKLHIILNVFEHESEELALLLRADILMHNLKEVFPGCLVLSTSKVYILRISGSEGEDPQRWLHKECSWTIDKLRSIAPLPFKQGVLVEIQQPTKLGEEYVSITFLCIVQDFQRTSNFLFYITDPPLPASCEVEFSVPEHCSTLMHNLLSSVKNHQNGDTVRILALCSSAILKYQNTTTKLQYSGLLVTASVLVILEDNMQWLLPSTKAVPVVLKEQTMSNLMGIEHNATVLILNFLDEIAGSEETWTLQFTSTGAAEAVINSIQPPWEELFSVPLQEYCKKGKMQKCSFVMILVTLFSFTVGHFGYRKRDQHIWSQNFKLCAGKMQSPIAISSFKSIPLPLPALEMIGYHDFLPTPVIFENNGHSVTLNINRNISKNQFPYVFGAMFKKGQIYEMESLHFHWGAKNNRGSEHTFNNVRFPMEMHIIHRNTAYHNLSHALNYQDGLTVLGIFFQLQDQDNENLSPILNVLSDIKWVNKKKQMNILITLSSLMPKEIDTFYTYKGSLTTPPCNEVVTWIIWSTPVAISFRQMNRFRMLSNGEDKLVDNYRKLQDIRMRKVFVRRLDSLIALKYNMSDIDFSDLKFWSWQ</sequence>
<comment type="subcellular location">
    <subcellularLocation>
        <location evidence="1">Cytoplasm</location>
    </subcellularLocation>
</comment>
<evidence type="ECO:0000259" key="8">
    <source>
        <dbReference type="PROSITE" id="PS51144"/>
    </source>
</evidence>
<dbReference type="Gene3D" id="3.80.10.10">
    <property type="entry name" value="Ribonuclease Inhibitor"/>
    <property type="match status" value="2"/>
</dbReference>
<accession>A0AAD9RKG1</accession>
<comment type="similarity">
    <text evidence="2">Belongs to the STK11IP family.</text>
</comment>
<proteinExistence type="inferred from homology"/>
<dbReference type="GO" id="GO:0008270">
    <property type="term" value="F:zinc ion binding"/>
    <property type="evidence" value="ECO:0007669"/>
    <property type="project" value="InterPro"/>
</dbReference>
<dbReference type="SMART" id="SM01057">
    <property type="entry name" value="Carb_anhydrase"/>
    <property type="match status" value="1"/>
</dbReference>
<dbReference type="EMBL" id="JAIFRP010000042">
    <property type="protein sequence ID" value="KAK2581125.1"/>
    <property type="molecule type" value="Genomic_DNA"/>
</dbReference>
<keyword evidence="5" id="KW-0963">Cytoplasm</keyword>
<dbReference type="InterPro" id="IPR036398">
    <property type="entry name" value="CA_dom_sf"/>
</dbReference>
<dbReference type="GO" id="GO:0005737">
    <property type="term" value="C:cytoplasm"/>
    <property type="evidence" value="ECO:0007669"/>
    <property type="project" value="UniProtKB-SubCell"/>
</dbReference>